<evidence type="ECO:0000313" key="2">
    <source>
        <dbReference type="EMBL" id="PSN65515.1"/>
    </source>
</evidence>
<keyword evidence="3" id="KW-1185">Reference proteome</keyword>
<keyword evidence="1" id="KW-0472">Membrane</keyword>
<proteinExistence type="predicted"/>
<sequence length="119" mass="13072">MAPRVSSLEPRQTSSNGGFSPTAIAAIFAAIAAILSLVLILALVLRRRKRKQYRKMLEDATSSRSQASVKSASFAGIVVTREVERLSMPVPAKLKRLRGDDEFVMSEVEAGGKLRQEWI</sequence>
<dbReference type="Proteomes" id="UP000240883">
    <property type="component" value="Unassembled WGS sequence"/>
</dbReference>
<dbReference type="AlphaFoldDB" id="A0A2T2NJ96"/>
<gene>
    <name evidence="2" type="ORF">BS50DRAFT_575508</name>
</gene>
<dbReference type="EMBL" id="KZ678137">
    <property type="protein sequence ID" value="PSN65515.1"/>
    <property type="molecule type" value="Genomic_DNA"/>
</dbReference>
<keyword evidence="1" id="KW-1133">Transmembrane helix</keyword>
<accession>A0A2T2NJ96</accession>
<protein>
    <submittedName>
        <fullName evidence="2">Uncharacterized protein</fullName>
    </submittedName>
</protein>
<organism evidence="2 3">
    <name type="scientific">Corynespora cassiicola Philippines</name>
    <dbReference type="NCBI Taxonomy" id="1448308"/>
    <lineage>
        <taxon>Eukaryota</taxon>
        <taxon>Fungi</taxon>
        <taxon>Dikarya</taxon>
        <taxon>Ascomycota</taxon>
        <taxon>Pezizomycotina</taxon>
        <taxon>Dothideomycetes</taxon>
        <taxon>Pleosporomycetidae</taxon>
        <taxon>Pleosporales</taxon>
        <taxon>Corynesporascaceae</taxon>
        <taxon>Corynespora</taxon>
    </lineage>
</organism>
<keyword evidence="1" id="KW-0812">Transmembrane</keyword>
<reference evidence="2 3" key="1">
    <citation type="journal article" date="2018" name="Front. Microbiol.">
        <title>Genome-Wide Analysis of Corynespora cassiicola Leaf Fall Disease Putative Effectors.</title>
        <authorList>
            <person name="Lopez D."/>
            <person name="Ribeiro S."/>
            <person name="Label P."/>
            <person name="Fumanal B."/>
            <person name="Venisse J.S."/>
            <person name="Kohler A."/>
            <person name="de Oliveira R.R."/>
            <person name="Labutti K."/>
            <person name="Lipzen A."/>
            <person name="Lail K."/>
            <person name="Bauer D."/>
            <person name="Ohm R.A."/>
            <person name="Barry K.W."/>
            <person name="Spatafora J."/>
            <person name="Grigoriev I.V."/>
            <person name="Martin F.M."/>
            <person name="Pujade-Renaud V."/>
        </authorList>
    </citation>
    <scope>NUCLEOTIDE SEQUENCE [LARGE SCALE GENOMIC DNA]</scope>
    <source>
        <strain evidence="2 3">Philippines</strain>
    </source>
</reference>
<feature type="transmembrane region" description="Helical" evidence="1">
    <location>
        <begin position="23"/>
        <end position="45"/>
    </location>
</feature>
<evidence type="ECO:0000256" key="1">
    <source>
        <dbReference type="SAM" id="Phobius"/>
    </source>
</evidence>
<evidence type="ECO:0000313" key="3">
    <source>
        <dbReference type="Proteomes" id="UP000240883"/>
    </source>
</evidence>
<name>A0A2T2NJ96_CORCC</name>